<reference evidence="2" key="1">
    <citation type="submission" date="2022-11" db="UniProtKB">
        <authorList>
            <consortium name="WormBaseParasite"/>
        </authorList>
    </citation>
    <scope>IDENTIFICATION</scope>
</reference>
<dbReference type="Proteomes" id="UP000887576">
    <property type="component" value="Unplaced"/>
</dbReference>
<proteinExistence type="predicted"/>
<organism evidence="1 2">
    <name type="scientific">Panagrolaimus sp. JU765</name>
    <dbReference type="NCBI Taxonomy" id="591449"/>
    <lineage>
        <taxon>Eukaryota</taxon>
        <taxon>Metazoa</taxon>
        <taxon>Ecdysozoa</taxon>
        <taxon>Nematoda</taxon>
        <taxon>Chromadorea</taxon>
        <taxon>Rhabditida</taxon>
        <taxon>Tylenchina</taxon>
        <taxon>Panagrolaimomorpha</taxon>
        <taxon>Panagrolaimoidea</taxon>
        <taxon>Panagrolaimidae</taxon>
        <taxon>Panagrolaimus</taxon>
    </lineage>
</organism>
<protein>
    <submittedName>
        <fullName evidence="2">Thioredoxin reductase</fullName>
    </submittedName>
</protein>
<sequence length="734" mass="81351">MAYVFKQYMRVLGKWPKDTFKSNDRNLLYFMERELERVFKYNQELPEAALCERRLKALQELADNRHLTDFPHNYTSGVFGLKLQQLEEANSDEFRATIGLGPPKKGIMTHINRDYNRVLSHRGFCTTSDMPPRGIEKRCLATPRAAALQVAQLAAEQPVTIVIPENTSLDHEISKILQPHCASEKITVELAQVDEPTATELLKTVGFEKLPLIYLRGNCIGGLAELKALQERGYVGEFVKKHEYDLIVIGGGSGGLAAAKEAGKRGKKVACLDFVKPTPLGTTWGLGGTCVNVGCIPKKLMHQGAILGESIHDAKKFGWEIPKGEIKHDWKKMQTAIADYIGGLNWGYKTALRTAGVKYLNSYGVFTGSHEITATSNSGAVEKLTADKFLVAVGLRPRYPDVPGAKEYCITSDDLFYLPYNPGKTLCIGASYVSLECAGFLRGIGNDVSVMVRSILLRGFDTDMAERIGKHMKKKGIKFLNAVPVRFEQLKERTETEPGRIKVHFKLVKEDGTSEEASEEFDTVLLAIGRDAKTEDLGLDKIGAKLSKAGKLICRVDQNLTMPNIYAVGDVLDGCPELTPVAIHAGRALVRRVFTGNLEVTEYWSVPTTVFTPLEYGCCGMSEDDAIKKFGKDNIVIYHNVFYPLEYTVPERNDDMESCYLKLICIKESERVIGFHILTPNAGEITQGFGIALKMNATKADFDRLIGIHPTVAENFTTLNVVRKEGEELEASGC</sequence>
<evidence type="ECO:0000313" key="1">
    <source>
        <dbReference type="Proteomes" id="UP000887576"/>
    </source>
</evidence>
<dbReference type="WBParaSite" id="JU765_v2.g19792.t2">
    <property type="protein sequence ID" value="JU765_v2.g19792.t2"/>
    <property type="gene ID" value="JU765_v2.g19792"/>
</dbReference>
<accession>A0AC34QVU7</accession>
<name>A0AC34QVU7_9BILA</name>
<evidence type="ECO:0000313" key="2">
    <source>
        <dbReference type="WBParaSite" id="JU765_v2.g19792.t2"/>
    </source>
</evidence>